<dbReference type="GO" id="GO:0003700">
    <property type="term" value="F:DNA-binding transcription factor activity"/>
    <property type="evidence" value="ECO:0007669"/>
    <property type="project" value="TreeGrafter"/>
</dbReference>
<dbReference type="EMBL" id="JASXSV010000018">
    <property type="protein sequence ID" value="MDP0589699.1"/>
    <property type="molecule type" value="Genomic_DNA"/>
</dbReference>
<organism evidence="8 9">
    <name type="scientific">Candidatus Endonucleibacter bathymodioli</name>
    <dbReference type="NCBI Taxonomy" id="539814"/>
    <lineage>
        <taxon>Bacteria</taxon>
        <taxon>Pseudomonadati</taxon>
        <taxon>Pseudomonadota</taxon>
        <taxon>Gammaproteobacteria</taxon>
        <taxon>Oceanospirillales</taxon>
        <taxon>Endozoicomonadaceae</taxon>
        <taxon>Candidatus Endonucleibacter</taxon>
    </lineage>
</organism>
<keyword evidence="1" id="KW-0479">Metal-binding</keyword>
<evidence type="ECO:0000256" key="3">
    <source>
        <dbReference type="ARBA" id="ARBA00022771"/>
    </source>
</evidence>
<keyword evidence="5" id="KW-0238">DNA-binding</keyword>
<dbReference type="GO" id="GO:0008270">
    <property type="term" value="F:zinc ion binding"/>
    <property type="evidence" value="ECO:0007669"/>
    <property type="project" value="UniProtKB-KW"/>
</dbReference>
<dbReference type="PROSITE" id="PS00028">
    <property type="entry name" value="ZINC_FINGER_C2H2_1"/>
    <property type="match status" value="6"/>
</dbReference>
<dbReference type="InterPro" id="IPR013087">
    <property type="entry name" value="Znf_C2H2_type"/>
</dbReference>
<evidence type="ECO:0000313" key="9">
    <source>
        <dbReference type="Proteomes" id="UP001178148"/>
    </source>
</evidence>
<keyword evidence="2" id="KW-0677">Repeat</keyword>
<dbReference type="GO" id="GO:0000978">
    <property type="term" value="F:RNA polymerase II cis-regulatory region sequence-specific DNA binding"/>
    <property type="evidence" value="ECO:0007669"/>
    <property type="project" value="TreeGrafter"/>
</dbReference>
<dbReference type="Pfam" id="PF00096">
    <property type="entry name" value="zf-C2H2"/>
    <property type="match status" value="3"/>
</dbReference>
<dbReference type="Gene3D" id="3.30.160.60">
    <property type="entry name" value="Classic Zinc Finger"/>
    <property type="match status" value="5"/>
</dbReference>
<reference evidence="8 9" key="1">
    <citation type="journal article" date="2023" name="bioRxiv">
        <title>An intranuclear bacterial parasite of deep-sea mussels expresses apoptosis inhibitors acquired from its host.</title>
        <authorList>
            <person name="Gonzalez Porras M.A."/>
            <person name="Assie A."/>
            <person name="Tietjen M."/>
            <person name="Violette M."/>
            <person name="Kleiner M."/>
            <person name="Gruber-Vodicka H."/>
            <person name="Dubilier N."/>
            <person name="Leisch N."/>
        </authorList>
    </citation>
    <scope>NUCLEOTIDE SEQUENCE [LARGE SCALE GENOMIC DNA]</scope>
    <source>
        <strain evidence="8">IAP13</strain>
    </source>
</reference>
<evidence type="ECO:0000256" key="5">
    <source>
        <dbReference type="ARBA" id="ARBA00023125"/>
    </source>
</evidence>
<evidence type="ECO:0000313" key="8">
    <source>
        <dbReference type="EMBL" id="MDP0589699.1"/>
    </source>
</evidence>
<feature type="domain" description="C2H2-type" evidence="7">
    <location>
        <begin position="478"/>
        <end position="506"/>
    </location>
</feature>
<protein>
    <submittedName>
        <fullName evidence="8">C2H2-type zinc finger protein</fullName>
    </submittedName>
</protein>
<keyword evidence="4" id="KW-0862">Zinc</keyword>
<sequence>MILQFLHTSSIYTYRLDFLTMIKGILFSYCLLTSLYIKAALDHNVSSNINIDKWFFLCVPQSSVTGQRQDACYIAIIDKEISRDVSINQKICASLITVQDNNIEEIQNFDNCQSPAFCSIDNLSEVEVYRFSCALNSEQKIYKYAIVVIFAINEDNKELSYKIEQIELHRTVSDEGLVINGSSRELDILKPRFESCKYMRSVSKNNALINNKCCDQKSDMAYLLFDNSKSNIDYDPWQDLSPQLLAHKDTPQLNNAGCNEIPDTSLLFGEPMPAILPSFISLLNNDIGPSVSVEPENNSEKLLEIQAKKDNFVSNVSACKKQDDTKHKGDKKYSCDICGVQYIALRSLRDHNMYIHTDQRPYTCKLDGCGKVFRSKDIFHRHIRKHTNPDLFCCQKCHKIFSTKQILERHILIHVGNKQHKCPMGECKKEFIEKRSLDAHMKFHNAVRNLHCELCDKVFSRKQCLIRHRLIHLGEKSFECRVCDRKFSQKYLLEQHGILQHTKKQTLLE</sequence>
<name>A0AA90NSF1_9GAMM</name>
<keyword evidence="9" id="KW-1185">Reference proteome</keyword>
<feature type="domain" description="C2H2-type" evidence="7">
    <location>
        <begin position="392"/>
        <end position="419"/>
    </location>
</feature>
<dbReference type="PANTHER" id="PTHR24404:SF114">
    <property type="entry name" value="KLUMPFUSS, ISOFORM B-RELATED"/>
    <property type="match status" value="1"/>
</dbReference>
<dbReference type="InterPro" id="IPR050589">
    <property type="entry name" value="Ikaros_C2H2-ZF"/>
</dbReference>
<dbReference type="SUPFAM" id="SSF57667">
    <property type="entry name" value="beta-beta-alpha zinc fingers"/>
    <property type="match status" value="3"/>
</dbReference>
<evidence type="ECO:0000256" key="2">
    <source>
        <dbReference type="ARBA" id="ARBA00022737"/>
    </source>
</evidence>
<keyword evidence="3 6" id="KW-0863">Zinc-finger</keyword>
<feature type="domain" description="C2H2-type" evidence="7">
    <location>
        <begin position="362"/>
        <end position="391"/>
    </location>
</feature>
<accession>A0AA90NSF1</accession>
<dbReference type="SMART" id="SM00355">
    <property type="entry name" value="ZnF_C2H2"/>
    <property type="match status" value="6"/>
</dbReference>
<dbReference type="AlphaFoldDB" id="A0AA90NSF1"/>
<feature type="domain" description="C2H2-type" evidence="7">
    <location>
        <begin position="333"/>
        <end position="361"/>
    </location>
</feature>
<evidence type="ECO:0000256" key="6">
    <source>
        <dbReference type="PROSITE-ProRule" id="PRU00042"/>
    </source>
</evidence>
<feature type="domain" description="C2H2-type" evidence="7">
    <location>
        <begin position="420"/>
        <end position="449"/>
    </location>
</feature>
<proteinExistence type="predicted"/>
<dbReference type="GO" id="GO:0006357">
    <property type="term" value="P:regulation of transcription by RNA polymerase II"/>
    <property type="evidence" value="ECO:0007669"/>
    <property type="project" value="TreeGrafter"/>
</dbReference>
<feature type="domain" description="C2H2-type" evidence="7">
    <location>
        <begin position="450"/>
        <end position="477"/>
    </location>
</feature>
<dbReference type="PROSITE" id="PS50157">
    <property type="entry name" value="ZINC_FINGER_C2H2_2"/>
    <property type="match status" value="6"/>
</dbReference>
<dbReference type="InterPro" id="IPR036236">
    <property type="entry name" value="Znf_C2H2_sf"/>
</dbReference>
<gene>
    <name evidence="8" type="ORF">QS748_11130</name>
</gene>
<comment type="caution">
    <text evidence="8">The sequence shown here is derived from an EMBL/GenBank/DDBJ whole genome shotgun (WGS) entry which is preliminary data.</text>
</comment>
<dbReference type="Proteomes" id="UP001178148">
    <property type="component" value="Unassembled WGS sequence"/>
</dbReference>
<dbReference type="PANTHER" id="PTHR24404">
    <property type="entry name" value="ZINC FINGER PROTEIN"/>
    <property type="match status" value="1"/>
</dbReference>
<evidence type="ECO:0000256" key="1">
    <source>
        <dbReference type="ARBA" id="ARBA00022723"/>
    </source>
</evidence>
<evidence type="ECO:0000256" key="4">
    <source>
        <dbReference type="ARBA" id="ARBA00022833"/>
    </source>
</evidence>
<evidence type="ECO:0000259" key="7">
    <source>
        <dbReference type="PROSITE" id="PS50157"/>
    </source>
</evidence>